<dbReference type="InterPro" id="IPR011658">
    <property type="entry name" value="PA14_dom"/>
</dbReference>
<dbReference type="InterPro" id="IPR026891">
    <property type="entry name" value="Fn3-like"/>
</dbReference>
<feature type="domain" description="PA14" evidence="7">
    <location>
        <begin position="405"/>
        <end position="566"/>
    </location>
</feature>
<dbReference type="SMART" id="SM01217">
    <property type="entry name" value="Fn3_like"/>
    <property type="match status" value="1"/>
</dbReference>
<dbReference type="AlphaFoldDB" id="A0AAV5AH02"/>
<dbReference type="Pfam" id="PF14310">
    <property type="entry name" value="Fn3-like"/>
    <property type="match status" value="1"/>
</dbReference>
<evidence type="ECO:0000256" key="5">
    <source>
        <dbReference type="ARBA" id="ARBA00023295"/>
    </source>
</evidence>
<dbReference type="Pfam" id="PF01915">
    <property type="entry name" value="Glyco_hydro_3_C"/>
    <property type="match status" value="1"/>
</dbReference>
<dbReference type="GO" id="GO:0008422">
    <property type="term" value="F:beta-glucosidase activity"/>
    <property type="evidence" value="ECO:0007669"/>
    <property type="project" value="UniProtKB-EC"/>
</dbReference>
<keyword evidence="4 6" id="KW-0378">Hydrolase</keyword>
<dbReference type="Pfam" id="PF07691">
    <property type="entry name" value="PA14"/>
    <property type="match status" value="1"/>
</dbReference>
<reference evidence="8" key="1">
    <citation type="submission" date="2021-10" db="EMBL/GenBank/DDBJ databases">
        <title>De novo Genome Assembly of Clathrus columnatus (Basidiomycota, Fungi) Using Illumina and Nanopore Sequence Data.</title>
        <authorList>
            <person name="Ogiso-Tanaka E."/>
            <person name="Itagaki H."/>
            <person name="Hosoya T."/>
            <person name="Hosaka K."/>
        </authorList>
    </citation>
    <scope>NUCLEOTIDE SEQUENCE</scope>
    <source>
        <strain evidence="8">MO-923</strain>
    </source>
</reference>
<dbReference type="Gene3D" id="2.60.40.10">
    <property type="entry name" value="Immunoglobulins"/>
    <property type="match status" value="1"/>
</dbReference>
<dbReference type="InterPro" id="IPR019800">
    <property type="entry name" value="Glyco_hydro_3_AS"/>
</dbReference>
<keyword evidence="6" id="KW-0624">Polysaccharide degradation</keyword>
<dbReference type="Proteomes" id="UP001050691">
    <property type="component" value="Unassembled WGS sequence"/>
</dbReference>
<dbReference type="Gene3D" id="3.40.50.1700">
    <property type="entry name" value="Glycoside hydrolase family 3 C-terminal domain"/>
    <property type="match status" value="1"/>
</dbReference>
<dbReference type="Pfam" id="PF00933">
    <property type="entry name" value="Glyco_hydro_3"/>
    <property type="match status" value="1"/>
</dbReference>
<organism evidence="8 9">
    <name type="scientific">Clathrus columnatus</name>
    <dbReference type="NCBI Taxonomy" id="1419009"/>
    <lineage>
        <taxon>Eukaryota</taxon>
        <taxon>Fungi</taxon>
        <taxon>Dikarya</taxon>
        <taxon>Basidiomycota</taxon>
        <taxon>Agaricomycotina</taxon>
        <taxon>Agaricomycetes</taxon>
        <taxon>Phallomycetidae</taxon>
        <taxon>Phallales</taxon>
        <taxon>Clathraceae</taxon>
        <taxon>Clathrus</taxon>
    </lineage>
</organism>
<dbReference type="PANTHER" id="PTHR42715:SF27">
    <property type="entry name" value="BETA-GLUCOSIDASE-RELATED"/>
    <property type="match status" value="1"/>
</dbReference>
<dbReference type="InterPro" id="IPR050288">
    <property type="entry name" value="Cellulose_deg_GH3"/>
</dbReference>
<dbReference type="InterPro" id="IPR017853">
    <property type="entry name" value="GH"/>
</dbReference>
<evidence type="ECO:0000256" key="2">
    <source>
        <dbReference type="ARBA" id="ARBA00005336"/>
    </source>
</evidence>
<dbReference type="InterPro" id="IPR001764">
    <property type="entry name" value="Glyco_hydro_3_N"/>
</dbReference>
<evidence type="ECO:0000259" key="7">
    <source>
        <dbReference type="PROSITE" id="PS51820"/>
    </source>
</evidence>
<dbReference type="InterPro" id="IPR002772">
    <property type="entry name" value="Glyco_hydro_3_C"/>
</dbReference>
<evidence type="ECO:0000256" key="1">
    <source>
        <dbReference type="ARBA" id="ARBA00000448"/>
    </source>
</evidence>
<dbReference type="InterPro" id="IPR013783">
    <property type="entry name" value="Ig-like_fold"/>
</dbReference>
<dbReference type="PROSITE" id="PS51820">
    <property type="entry name" value="PA14"/>
    <property type="match status" value="1"/>
</dbReference>
<evidence type="ECO:0000256" key="4">
    <source>
        <dbReference type="ARBA" id="ARBA00022801"/>
    </source>
</evidence>
<evidence type="ECO:0000313" key="8">
    <source>
        <dbReference type="EMBL" id="GJJ11766.1"/>
    </source>
</evidence>
<dbReference type="Gene3D" id="2.60.120.260">
    <property type="entry name" value="Galactose-binding domain-like"/>
    <property type="match status" value="1"/>
</dbReference>
<dbReference type="SUPFAM" id="SSF51445">
    <property type="entry name" value="(Trans)glycosidases"/>
    <property type="match status" value="1"/>
</dbReference>
<dbReference type="InterPro" id="IPR037524">
    <property type="entry name" value="PA14/GLEYA"/>
</dbReference>
<dbReference type="EC" id="3.2.1.21" evidence="3 6"/>
<dbReference type="InterPro" id="IPR036881">
    <property type="entry name" value="Glyco_hydro_3_C_sf"/>
</dbReference>
<keyword evidence="9" id="KW-1185">Reference proteome</keyword>
<gene>
    <name evidence="8" type="ORF">Clacol_006004</name>
</gene>
<keyword evidence="5 6" id="KW-0326">Glycosidase</keyword>
<evidence type="ECO:0000256" key="6">
    <source>
        <dbReference type="RuleBase" id="RU361161"/>
    </source>
</evidence>
<dbReference type="PANTHER" id="PTHR42715">
    <property type="entry name" value="BETA-GLUCOSIDASE"/>
    <property type="match status" value="1"/>
</dbReference>
<comment type="pathway">
    <text evidence="6">Glycan metabolism; cellulose degradation.</text>
</comment>
<accession>A0AAV5AH02</accession>
<dbReference type="PROSITE" id="PS00775">
    <property type="entry name" value="GLYCOSYL_HYDROL_F3"/>
    <property type="match status" value="1"/>
</dbReference>
<evidence type="ECO:0000313" key="9">
    <source>
        <dbReference type="Proteomes" id="UP001050691"/>
    </source>
</evidence>
<dbReference type="InterPro" id="IPR036962">
    <property type="entry name" value="Glyco_hydro_3_N_sf"/>
</dbReference>
<comment type="similarity">
    <text evidence="2 6">Belongs to the glycosyl hydrolase 3 family.</text>
</comment>
<dbReference type="PRINTS" id="PR00133">
    <property type="entry name" value="GLHYDRLASE3"/>
</dbReference>
<dbReference type="GO" id="GO:0009251">
    <property type="term" value="P:glucan catabolic process"/>
    <property type="evidence" value="ECO:0007669"/>
    <property type="project" value="TreeGrafter"/>
</dbReference>
<dbReference type="EMBL" id="BPWL01000007">
    <property type="protein sequence ID" value="GJJ11766.1"/>
    <property type="molecule type" value="Genomic_DNA"/>
</dbReference>
<name>A0AAV5AH02_9AGAM</name>
<evidence type="ECO:0000256" key="3">
    <source>
        <dbReference type="ARBA" id="ARBA00012744"/>
    </source>
</evidence>
<sequence length="861" mass="94482">MLCDFRHASIQELVNKLTKEEKFLLLSAPNWWNTSKIERLGIPSVRMSDGPNGVRGSSHFVSTPAQCLPCATALASTFDSELINKVGAFLAAEAKTKSAVVLLAPTCNIQRSPLGGRSFESFSEDPHLSGTLAAAYVNGLQSNGVAATIKHFVANDQEHERTSVNSVISERALREIYLYPFMIAQRDAKPFGYMTSYNRLEGIHCSEHPRLLKGILRSEWGFDGLVMSDWHGTYGVEDALNAGLDLEMPGLPRWRTRLLLDHSLVSQKITEATITERAETVLRFVQKLAKLSPEVVFGDGVERSRDSPELRAFARKVASEGIVLLRNEDNILPIKPNTKVAIIGPNAKASVIAGGGSANLKATYIVNPFEGLEHNKPDGVTLDYSVGCYAHKFLPTLEESLRTHCGKLGWTCTFYNNDTNGNPLDKPIAEFVLNDTRVKLNDFLPPGLKETWTIKLNGKLTLDYTGNFEFGLTVAGRAKLWVNGKMIIDNWTKQYPGEFFYGQGTREEKGCYPIVSGQPVDIYVEYTNTLPPDAGERSNSQPALMRGVRLGGAAKIDAGAAVRDAVALAKQNDIAVVVVGLNSDWESEGFDRPSLDMPGKQNELIAAVAEANPRTVVVIQAGSAVSMPWNKSVSGIVQAWLLGNETGNAIADILYGNINPSGKLPITLPVREEDIPAYLSYGSENGEVHYREDLFVGYKWYQARKTAPLYPFGFGLSYTTFAYSSLKINPPSSSSTEDKDTFNISLSFQITNTGQITGSEAAQVYVILPAGGLTTPKYQLRAFKKVKDVKPGETRVVQIRLDKYAISFWDVTIGTAAANGEKTGEWRAREGIYGVIVGSSSDHHHLQGEFCLKEEFTWEGL</sequence>
<dbReference type="Gene3D" id="3.20.20.300">
    <property type="entry name" value="Glycoside hydrolase, family 3, N-terminal domain"/>
    <property type="match status" value="1"/>
</dbReference>
<protein>
    <recommendedName>
        <fullName evidence="3 6">beta-glucosidase</fullName>
        <ecNumber evidence="3 6">3.2.1.21</ecNumber>
    </recommendedName>
</protein>
<comment type="caution">
    <text evidence="8">The sequence shown here is derived from an EMBL/GenBank/DDBJ whole genome shotgun (WGS) entry which is preliminary data.</text>
</comment>
<comment type="catalytic activity">
    <reaction evidence="1 6">
        <text>Hydrolysis of terminal, non-reducing beta-D-glucosyl residues with release of beta-D-glucose.</text>
        <dbReference type="EC" id="3.2.1.21"/>
    </reaction>
</comment>
<dbReference type="SUPFAM" id="SSF52279">
    <property type="entry name" value="Beta-D-glucan exohydrolase, C-terminal domain"/>
    <property type="match status" value="1"/>
</dbReference>
<proteinExistence type="inferred from homology"/>
<keyword evidence="6" id="KW-0119">Carbohydrate metabolism</keyword>